<accession>D5MKK5</accession>
<evidence type="ECO:0000259" key="1">
    <source>
        <dbReference type="SMART" id="SM00481"/>
    </source>
</evidence>
<evidence type="ECO:0000313" key="2">
    <source>
        <dbReference type="EMBL" id="CBE67652.1"/>
    </source>
</evidence>
<dbReference type="KEGG" id="mox:DAMO_0577"/>
<name>D5MKK5_METO1</name>
<dbReference type="Pfam" id="PF02811">
    <property type="entry name" value="PHP"/>
    <property type="match status" value="1"/>
</dbReference>
<dbReference type="SUPFAM" id="SSF89550">
    <property type="entry name" value="PHP domain-like"/>
    <property type="match status" value="1"/>
</dbReference>
<dbReference type="InterPro" id="IPR016195">
    <property type="entry name" value="Pol/histidinol_Pase-like"/>
</dbReference>
<dbReference type="PANTHER" id="PTHR42924:SF3">
    <property type="entry name" value="POLYMERASE_HISTIDINOL PHOSPHATASE N-TERMINAL DOMAIN-CONTAINING PROTEIN"/>
    <property type="match status" value="1"/>
</dbReference>
<dbReference type="EMBL" id="FP565575">
    <property type="protein sequence ID" value="CBE67652.1"/>
    <property type="molecule type" value="Genomic_DNA"/>
</dbReference>
<dbReference type="STRING" id="671143.DAMO_0577"/>
<dbReference type="PATRIC" id="fig|671143.5.peg.501"/>
<reference evidence="2 3" key="1">
    <citation type="journal article" date="2010" name="Nature">
        <title>Nitrite-driven anaerobic methane oxidation by oxygenic bacteria.</title>
        <authorList>
            <person name="Ettwig K.F."/>
            <person name="Butler M.K."/>
            <person name="Le Paslier D."/>
            <person name="Pelletier E."/>
            <person name="Mangenot S."/>
            <person name="Kuypers M.M.M."/>
            <person name="Schreiber F."/>
            <person name="Dutilh B.E."/>
            <person name="Zedelius J."/>
            <person name="de Beer D."/>
            <person name="Gloerich J."/>
            <person name="Wessels H.J.C.T."/>
            <person name="van Allen T."/>
            <person name="Luesken F."/>
            <person name="Wu M."/>
            <person name="van de Pas-Schoonen K.T."/>
            <person name="Op den Camp H.J.M."/>
            <person name="Janssen-Megens E.M."/>
            <person name="Francoijs K-J."/>
            <person name="Stunnenberg H."/>
            <person name="Weissenbach J."/>
            <person name="Jetten M.S.M."/>
            <person name="Strous M."/>
        </authorList>
    </citation>
    <scope>NUCLEOTIDE SEQUENCE [LARGE SCALE GENOMIC DNA]</scope>
</reference>
<dbReference type="HOGENOM" id="CLU_067347_1_0_0"/>
<dbReference type="SMART" id="SM00481">
    <property type="entry name" value="POLIIIAc"/>
    <property type="match status" value="1"/>
</dbReference>
<dbReference type="eggNOG" id="COG0613">
    <property type="taxonomic scope" value="Bacteria"/>
</dbReference>
<dbReference type="Gene3D" id="1.10.150.650">
    <property type="match status" value="1"/>
</dbReference>
<organism evidence="2 3">
    <name type="scientific">Methylomirabilis oxygeniifera</name>
    <dbReference type="NCBI Taxonomy" id="671143"/>
    <lineage>
        <taxon>Bacteria</taxon>
        <taxon>Candidatus Methylomirabilota</taxon>
        <taxon>Candidatus Methylomirabilia</taxon>
        <taxon>Candidatus Methylomirabilales</taxon>
        <taxon>Candidatus Methylomirabilaceae</taxon>
        <taxon>Candidatus Methylomirabilis</taxon>
    </lineage>
</organism>
<protein>
    <submittedName>
        <fullName evidence="2">PHP C-terminal domain protein</fullName>
    </submittedName>
</protein>
<sequence>MASRIDLHLHTKASDGALQPAELVKAADRIGIRVMAVTDHDSVNGIAEAQEAASDLAIEVMSGIELSASLDGDEIHILGYLLDADDPSLQKALRRLQEDRLVQARAMVERLGALGYPVEWDRVLAIANGGSVGRPHIAMALVERGGVASVDEAFSRFLRRGGPAYVEGSKVFPYEAVSLIREAHGVPSLAHPIIVGAGDYHLDLERLLPMMKESGLEGIETYYKGYTPEITTSLLAVAERHRLIPTGGSDFHGGGVVADAELGGVEVPWQTVERLWARKRASGAAPIISG</sequence>
<dbReference type="PANTHER" id="PTHR42924">
    <property type="entry name" value="EXONUCLEASE"/>
    <property type="match status" value="1"/>
</dbReference>
<dbReference type="Proteomes" id="UP000006898">
    <property type="component" value="Chromosome"/>
</dbReference>
<dbReference type="AlphaFoldDB" id="D5MKK5"/>
<dbReference type="InterPro" id="IPR004013">
    <property type="entry name" value="PHP_dom"/>
</dbReference>
<proteinExistence type="predicted"/>
<dbReference type="InterPro" id="IPR052018">
    <property type="entry name" value="PHP_domain"/>
</dbReference>
<dbReference type="InterPro" id="IPR003141">
    <property type="entry name" value="Pol/His_phosphatase_N"/>
</dbReference>
<dbReference type="CDD" id="cd07438">
    <property type="entry name" value="PHP_HisPPase_AMP"/>
    <property type="match status" value="1"/>
</dbReference>
<dbReference type="Gene3D" id="3.20.20.140">
    <property type="entry name" value="Metal-dependent hydrolases"/>
    <property type="match status" value="1"/>
</dbReference>
<dbReference type="GO" id="GO:0035312">
    <property type="term" value="F:5'-3' DNA exonuclease activity"/>
    <property type="evidence" value="ECO:0007669"/>
    <property type="project" value="TreeGrafter"/>
</dbReference>
<gene>
    <name evidence="2" type="ORF">DAMO_0577</name>
</gene>
<evidence type="ECO:0000313" key="3">
    <source>
        <dbReference type="Proteomes" id="UP000006898"/>
    </source>
</evidence>
<dbReference type="GO" id="GO:0004534">
    <property type="term" value="F:5'-3' RNA exonuclease activity"/>
    <property type="evidence" value="ECO:0007669"/>
    <property type="project" value="TreeGrafter"/>
</dbReference>
<feature type="domain" description="Polymerase/histidinol phosphatase N-terminal" evidence="1">
    <location>
        <begin position="5"/>
        <end position="70"/>
    </location>
</feature>